<proteinExistence type="predicted"/>
<dbReference type="EMBL" id="JH687847">
    <property type="protein sequence ID" value="EJD37089.1"/>
    <property type="molecule type" value="Genomic_DNA"/>
</dbReference>
<sequence>MAEHLPIELVLEILRLAAEARILVDRPWVLQLALVSPFAYDLISPVLFRTLVIGRSNIDRVLDLAGSERGQRLLHLVRRVSMCPVPDISLIRTPRAGKLVALFGLLGNITELATTSSILQLLTNLVPLAPHTLTIYRHSDSAIIPTLRALTGAFCASLTHLTVPYWDIVIPPRRAVHPEMRLPGSLDAVPRLTHLALWVQAREPRTRAKGRILMARMTAVLECERLEYIALHVASCSTEEQLELESRAAELADPRLHLWCDHRANEGSMGYVLEAAASADFAACRNAWTQARRPRPAA</sequence>
<dbReference type="InParanoid" id="J0DAC1"/>
<name>J0DAC1_AURST</name>
<protein>
    <recommendedName>
        <fullName evidence="3">F-box domain-containing protein</fullName>
    </recommendedName>
</protein>
<evidence type="ECO:0008006" key="3">
    <source>
        <dbReference type="Google" id="ProtNLM"/>
    </source>
</evidence>
<dbReference type="Proteomes" id="UP000006514">
    <property type="component" value="Unassembled WGS sequence"/>
</dbReference>
<reference evidence="2" key="1">
    <citation type="journal article" date="2012" name="Science">
        <title>The Paleozoic origin of enzymatic lignin decomposition reconstructed from 31 fungal genomes.</title>
        <authorList>
            <person name="Floudas D."/>
            <person name="Binder M."/>
            <person name="Riley R."/>
            <person name="Barry K."/>
            <person name="Blanchette R.A."/>
            <person name="Henrissat B."/>
            <person name="Martinez A.T."/>
            <person name="Otillar R."/>
            <person name="Spatafora J.W."/>
            <person name="Yadav J.S."/>
            <person name="Aerts A."/>
            <person name="Benoit I."/>
            <person name="Boyd A."/>
            <person name="Carlson A."/>
            <person name="Copeland A."/>
            <person name="Coutinho P.M."/>
            <person name="de Vries R.P."/>
            <person name="Ferreira P."/>
            <person name="Findley K."/>
            <person name="Foster B."/>
            <person name="Gaskell J."/>
            <person name="Glotzer D."/>
            <person name="Gorecki P."/>
            <person name="Heitman J."/>
            <person name="Hesse C."/>
            <person name="Hori C."/>
            <person name="Igarashi K."/>
            <person name="Jurgens J.A."/>
            <person name="Kallen N."/>
            <person name="Kersten P."/>
            <person name="Kohler A."/>
            <person name="Kuees U."/>
            <person name="Kumar T.K.A."/>
            <person name="Kuo A."/>
            <person name="LaButti K."/>
            <person name="Larrondo L.F."/>
            <person name="Lindquist E."/>
            <person name="Ling A."/>
            <person name="Lombard V."/>
            <person name="Lucas S."/>
            <person name="Lundell T."/>
            <person name="Martin R."/>
            <person name="McLaughlin D.J."/>
            <person name="Morgenstern I."/>
            <person name="Morin E."/>
            <person name="Murat C."/>
            <person name="Nagy L.G."/>
            <person name="Nolan M."/>
            <person name="Ohm R.A."/>
            <person name="Patyshakuliyeva A."/>
            <person name="Rokas A."/>
            <person name="Ruiz-Duenas F.J."/>
            <person name="Sabat G."/>
            <person name="Salamov A."/>
            <person name="Samejima M."/>
            <person name="Schmutz J."/>
            <person name="Slot J.C."/>
            <person name="St John F."/>
            <person name="Stenlid J."/>
            <person name="Sun H."/>
            <person name="Sun S."/>
            <person name="Syed K."/>
            <person name="Tsang A."/>
            <person name="Wiebenga A."/>
            <person name="Young D."/>
            <person name="Pisabarro A."/>
            <person name="Eastwood D.C."/>
            <person name="Martin F."/>
            <person name="Cullen D."/>
            <person name="Grigoriev I.V."/>
            <person name="Hibbett D.S."/>
        </authorList>
    </citation>
    <scope>NUCLEOTIDE SEQUENCE [LARGE SCALE GENOMIC DNA]</scope>
    <source>
        <strain evidence="2">TFB10046</strain>
    </source>
</reference>
<organism evidence="1 2">
    <name type="scientific">Auricularia subglabra (strain TFB-10046 / SS5)</name>
    <name type="common">White-rot fungus</name>
    <name type="synonym">Auricularia delicata (strain TFB10046)</name>
    <dbReference type="NCBI Taxonomy" id="717982"/>
    <lineage>
        <taxon>Eukaryota</taxon>
        <taxon>Fungi</taxon>
        <taxon>Dikarya</taxon>
        <taxon>Basidiomycota</taxon>
        <taxon>Agaricomycotina</taxon>
        <taxon>Agaricomycetes</taxon>
        <taxon>Auriculariales</taxon>
        <taxon>Auriculariaceae</taxon>
        <taxon>Auricularia</taxon>
    </lineage>
</organism>
<evidence type="ECO:0000313" key="1">
    <source>
        <dbReference type="EMBL" id="EJD37089.1"/>
    </source>
</evidence>
<dbReference type="KEGG" id="adl:AURDEDRAFT_173846"/>
<accession>J0DAC1</accession>
<dbReference type="AlphaFoldDB" id="J0DAC1"/>
<dbReference type="OrthoDB" id="10678170at2759"/>
<gene>
    <name evidence="1" type="ORF">AURDEDRAFT_173846</name>
</gene>
<evidence type="ECO:0000313" key="2">
    <source>
        <dbReference type="Proteomes" id="UP000006514"/>
    </source>
</evidence>
<keyword evidence="2" id="KW-1185">Reference proteome</keyword>